<reference evidence="11 12" key="1">
    <citation type="submission" date="2019-10" db="EMBL/GenBank/DDBJ databases">
        <title>Isolation, Identification of Microvirga thermotolerans HR1, a novel thermophilic bacterium and Comparative Genomics of the genus Microvirga.</title>
        <authorList>
            <person name="Li J."/>
            <person name="Zhang W."/>
            <person name="Lin M."/>
            <person name="Wang J."/>
        </authorList>
    </citation>
    <scope>NUCLEOTIDE SEQUENCE [LARGE SCALE GENOMIC DNA]</scope>
    <source>
        <strain evidence="11 12">HR1</strain>
    </source>
</reference>
<keyword evidence="11" id="KW-0969">Cilium</keyword>
<dbReference type="KEGG" id="mico:GDR74_16475"/>
<dbReference type="InterPro" id="IPR005503">
    <property type="entry name" value="FliL"/>
</dbReference>
<keyword evidence="8 10" id="KW-1133">Transmembrane helix</keyword>
<name>A0A5P9K1W2_9HYPH</name>
<keyword evidence="7 10" id="KW-0283">Flagellar rotation</keyword>
<accession>A0A5P9K1W2</accession>
<evidence type="ECO:0000313" key="12">
    <source>
        <dbReference type="Proteomes" id="UP000325614"/>
    </source>
</evidence>
<evidence type="ECO:0000313" key="11">
    <source>
        <dbReference type="EMBL" id="QFU17680.1"/>
    </source>
</evidence>
<gene>
    <name evidence="11" type="ORF">GDR74_16475</name>
</gene>
<comment type="function">
    <text evidence="1 10">Controls the rotational direction of flagella during chemotaxis.</text>
</comment>
<dbReference type="AlphaFoldDB" id="A0A5P9K1W2"/>
<dbReference type="EMBL" id="CP045423">
    <property type="protein sequence ID" value="QFU17680.1"/>
    <property type="molecule type" value="Genomic_DNA"/>
</dbReference>
<evidence type="ECO:0000256" key="10">
    <source>
        <dbReference type="RuleBase" id="RU364125"/>
    </source>
</evidence>
<dbReference type="GO" id="GO:0009425">
    <property type="term" value="C:bacterial-type flagellum basal body"/>
    <property type="evidence" value="ECO:0007669"/>
    <property type="project" value="InterPro"/>
</dbReference>
<protein>
    <recommendedName>
        <fullName evidence="10">Flagellar protein FliL</fullName>
    </recommendedName>
</protein>
<evidence type="ECO:0000256" key="3">
    <source>
        <dbReference type="ARBA" id="ARBA00008281"/>
    </source>
</evidence>
<feature type="transmembrane region" description="Helical" evidence="10">
    <location>
        <begin position="20"/>
        <end position="41"/>
    </location>
</feature>
<comment type="similarity">
    <text evidence="3 10">Belongs to the FliL family.</text>
</comment>
<dbReference type="Pfam" id="PF03748">
    <property type="entry name" value="FliL"/>
    <property type="match status" value="1"/>
</dbReference>
<comment type="subcellular location">
    <subcellularLocation>
        <location evidence="10">Cell inner membrane</location>
    </subcellularLocation>
    <subcellularLocation>
        <location evidence="2">Cell membrane</location>
        <topology evidence="2">Single-pass membrane protein</topology>
    </subcellularLocation>
</comment>
<evidence type="ECO:0000256" key="5">
    <source>
        <dbReference type="ARBA" id="ARBA00022500"/>
    </source>
</evidence>
<keyword evidence="10" id="KW-0997">Cell inner membrane</keyword>
<evidence type="ECO:0000256" key="6">
    <source>
        <dbReference type="ARBA" id="ARBA00022692"/>
    </source>
</evidence>
<evidence type="ECO:0000256" key="7">
    <source>
        <dbReference type="ARBA" id="ARBA00022779"/>
    </source>
</evidence>
<keyword evidence="12" id="KW-1185">Reference proteome</keyword>
<evidence type="ECO:0000256" key="4">
    <source>
        <dbReference type="ARBA" id="ARBA00022475"/>
    </source>
</evidence>
<keyword evidence="11" id="KW-0966">Cell projection</keyword>
<dbReference type="GO" id="GO:0006935">
    <property type="term" value="P:chemotaxis"/>
    <property type="evidence" value="ECO:0007669"/>
    <property type="project" value="UniProtKB-KW"/>
</dbReference>
<evidence type="ECO:0000256" key="1">
    <source>
        <dbReference type="ARBA" id="ARBA00002254"/>
    </source>
</evidence>
<organism evidence="11 12">
    <name type="scientific">Microvirga thermotolerans</name>
    <dbReference type="NCBI Taxonomy" id="2651334"/>
    <lineage>
        <taxon>Bacteria</taxon>
        <taxon>Pseudomonadati</taxon>
        <taxon>Pseudomonadota</taxon>
        <taxon>Alphaproteobacteria</taxon>
        <taxon>Hyphomicrobiales</taxon>
        <taxon>Methylobacteriaceae</taxon>
        <taxon>Microvirga</taxon>
    </lineage>
</organism>
<dbReference type="GO" id="GO:0005886">
    <property type="term" value="C:plasma membrane"/>
    <property type="evidence" value="ECO:0007669"/>
    <property type="project" value="UniProtKB-SubCell"/>
</dbReference>
<keyword evidence="11" id="KW-0282">Flagellum</keyword>
<keyword evidence="9 10" id="KW-0472">Membrane</keyword>
<evidence type="ECO:0000256" key="9">
    <source>
        <dbReference type="ARBA" id="ARBA00023136"/>
    </source>
</evidence>
<dbReference type="Proteomes" id="UP000325614">
    <property type="component" value="Chromosome"/>
</dbReference>
<sequence>MSRRKKLRFPSSQGKGGWLITLAVLSILATGTGGLFGLYLVSAVEKAIDEMKKSEDSKKAPALAYSGDLASKSLAPVVTNLANGDDTWVRLESSIIFSAGAIQNPDIVAAEIRQDILAYLRTLSVSQIQGASGLQHLREDLNERVSLRTKGLVREIVVETLVVQ</sequence>
<proteinExistence type="inferred from homology"/>
<keyword evidence="5 10" id="KW-0145">Chemotaxis</keyword>
<keyword evidence="6 10" id="KW-0812">Transmembrane</keyword>
<evidence type="ECO:0000256" key="2">
    <source>
        <dbReference type="ARBA" id="ARBA00004162"/>
    </source>
</evidence>
<keyword evidence="4" id="KW-1003">Cell membrane</keyword>
<dbReference type="GO" id="GO:0071973">
    <property type="term" value="P:bacterial-type flagellum-dependent cell motility"/>
    <property type="evidence" value="ECO:0007669"/>
    <property type="project" value="InterPro"/>
</dbReference>
<dbReference type="RefSeq" id="WP_152587312.1">
    <property type="nucleotide sequence ID" value="NZ_CP045423.1"/>
</dbReference>
<evidence type="ECO:0000256" key="8">
    <source>
        <dbReference type="ARBA" id="ARBA00022989"/>
    </source>
</evidence>